<evidence type="ECO:0000259" key="2">
    <source>
        <dbReference type="Pfam" id="PF18942"/>
    </source>
</evidence>
<evidence type="ECO:0000256" key="1">
    <source>
        <dbReference type="SAM" id="SignalP"/>
    </source>
</evidence>
<dbReference type="PROSITE" id="PS51257">
    <property type="entry name" value="PROKAR_LIPOPROTEIN"/>
    <property type="match status" value="1"/>
</dbReference>
<sequence length="464" mass="50568">MKQMNIKGLLIFPLLAATISGCVNGDDYNTPDLSGECNTLTVTKTVQDITTTATPTYQQYLGDDVIEAYVTSSDEGGNFYKSISLISLDGAVGFSMPIDAYNLYTKFEPGRKVYVNMKDRYFVTENNSTVIGSLYNNSTPADLGDDEVGRISGVEYQNIVKRSCEKVDENDIVKHLTVAQAKNNANLNMLIEFDNVQFTDASVGKKYFDPSINNLGGATNHLITDEFGNTIIVRVSEFAVFAQKTISNKNGKIRGVLTKFGSDFQFMVRTENDINLTNDRLAIDFYPPIGGTGILYSGTLSEPFTSYTTTNQQVFPKYINDAVVGSRYWQVKTFSGNKYIQMSSFGGTPEANRTLFIVPVDMTAANTLSFATKSGFDNGSPLKVYYSMDYVPGANISGATLVDITSSFSIPNGPASGYPTNFTNSGNYAIPGALTGNGYFIFEYNGNGNGGITTTMQIDDITIN</sequence>
<dbReference type="eggNOG" id="COG4085">
    <property type="taxonomic scope" value="Bacteria"/>
</dbReference>
<proteinExistence type="predicted"/>
<accession>A0A1G4W4E9</accession>
<feature type="domain" description="DUF5689" evidence="2">
    <location>
        <begin position="43"/>
        <end position="274"/>
    </location>
</feature>
<feature type="chain" id="PRO_5010157909" description="DUF5689 domain-containing protein" evidence="1">
    <location>
        <begin position="26"/>
        <end position="464"/>
    </location>
</feature>
<gene>
    <name evidence="3" type="ORF">SAMN02927925_02386</name>
</gene>
<keyword evidence="1" id="KW-0732">Signal</keyword>
<evidence type="ECO:0000313" key="4">
    <source>
        <dbReference type="Proteomes" id="UP000182124"/>
    </source>
</evidence>
<feature type="signal peptide" evidence="1">
    <location>
        <begin position="1"/>
        <end position="25"/>
    </location>
</feature>
<dbReference type="STRING" id="329186.SAMN02927925_02386"/>
<dbReference type="AlphaFoldDB" id="A0A1G4W4E9"/>
<reference evidence="3 4" key="1">
    <citation type="submission" date="2016-10" db="EMBL/GenBank/DDBJ databases">
        <authorList>
            <person name="de Groot N.N."/>
        </authorList>
    </citation>
    <scope>NUCLEOTIDE SEQUENCE [LARGE SCALE GENOMIC DNA]</scope>
    <source>
        <strain evidence="3 4">CGMCC 1.3801</strain>
    </source>
</reference>
<name>A0A1G4W4E9_9FLAO</name>
<evidence type="ECO:0000313" key="3">
    <source>
        <dbReference type="EMBL" id="SCX16593.1"/>
    </source>
</evidence>
<dbReference type="RefSeq" id="WP_023577600.1">
    <property type="nucleotide sequence ID" value="NZ_CBCSBQ010000015.1"/>
</dbReference>
<protein>
    <recommendedName>
        <fullName evidence="2">DUF5689 domain-containing protein</fullName>
    </recommendedName>
</protein>
<dbReference type="EMBL" id="FMTY01000007">
    <property type="protein sequence ID" value="SCX16593.1"/>
    <property type="molecule type" value="Genomic_DNA"/>
</dbReference>
<dbReference type="Proteomes" id="UP000182124">
    <property type="component" value="Unassembled WGS sequence"/>
</dbReference>
<dbReference type="Pfam" id="PF18942">
    <property type="entry name" value="DUF5689"/>
    <property type="match status" value="1"/>
</dbReference>
<organism evidence="3 4">
    <name type="scientific">Flavobacterium saliperosum</name>
    <dbReference type="NCBI Taxonomy" id="329186"/>
    <lineage>
        <taxon>Bacteria</taxon>
        <taxon>Pseudomonadati</taxon>
        <taxon>Bacteroidota</taxon>
        <taxon>Flavobacteriia</taxon>
        <taxon>Flavobacteriales</taxon>
        <taxon>Flavobacteriaceae</taxon>
        <taxon>Flavobacterium</taxon>
    </lineage>
</organism>
<dbReference type="InterPro" id="IPR043744">
    <property type="entry name" value="DUF5689"/>
</dbReference>